<evidence type="ECO:0000313" key="8">
    <source>
        <dbReference type="Proteomes" id="UP000216316"/>
    </source>
</evidence>
<dbReference type="Pfam" id="PF04984">
    <property type="entry name" value="Phage_sheath_1"/>
    <property type="match status" value="1"/>
</dbReference>
<protein>
    <submittedName>
        <fullName evidence="6">Phage tail protein</fullName>
    </submittedName>
</protein>
<evidence type="ECO:0000259" key="4">
    <source>
        <dbReference type="Pfam" id="PF17482"/>
    </source>
</evidence>
<organism evidence="6 7">
    <name type="scientific">Lactobacillus taiwanensis</name>
    <dbReference type="NCBI Taxonomy" id="508451"/>
    <lineage>
        <taxon>Bacteria</taxon>
        <taxon>Bacillati</taxon>
        <taxon>Bacillota</taxon>
        <taxon>Bacilli</taxon>
        <taxon>Lactobacillales</taxon>
        <taxon>Lactobacillaceae</taxon>
        <taxon>Lactobacillus</taxon>
    </lineage>
</organism>
<dbReference type="RefSeq" id="WP_094496204.1">
    <property type="nucleotide sequence ID" value="NZ_NGNV01000011.1"/>
</dbReference>
<proteinExistence type="inferred from homology"/>
<evidence type="ECO:0000259" key="3">
    <source>
        <dbReference type="Pfam" id="PF17481"/>
    </source>
</evidence>
<name>A0A256LFU8_9LACO</name>
<reference evidence="6 7" key="1">
    <citation type="submission" date="2017-04" db="EMBL/GenBank/DDBJ databases">
        <authorList>
            <person name="Afonso C.L."/>
            <person name="Miller P.J."/>
            <person name="Scott M.A."/>
            <person name="Spackman E."/>
            <person name="Goraichik I."/>
            <person name="Dimitrov K.M."/>
            <person name="Suarez D.L."/>
            <person name="Swayne D.E."/>
        </authorList>
    </citation>
    <scope>NUCLEOTIDE SEQUENCE [LARGE SCALE GENOMIC DNA]</scope>
    <source>
        <strain evidence="6 7">609q</strain>
    </source>
</reference>
<evidence type="ECO:0000313" key="6">
    <source>
        <dbReference type="EMBL" id="OYR92200.1"/>
    </source>
</evidence>
<reference evidence="7 8" key="3">
    <citation type="submission" date="2017-09" db="EMBL/GenBank/DDBJ databases">
        <title>Tripartite evolution among Lactobacillus johnsonii, Lactobacillus taiwanensis, Lactobacillus reuteri and their rodent host.</title>
        <authorList>
            <person name="Wang T."/>
            <person name="Knowles S."/>
            <person name="Cheng C."/>
        </authorList>
    </citation>
    <scope>NUCLEOTIDE SEQUENCE [LARGE SCALE GENOMIC DNA]</scope>
    <source>
        <strain evidence="6 7">609q</strain>
        <strain evidence="5 8">609u</strain>
    </source>
</reference>
<sequence length="451" mass="48393">MAGGTWKAQDKRRPGAYINVVGNGQREVTSSLGRVLLVRDKGLGWGKTGVVEVDANADFTKKLGTTLDDPALTALKETLKGASKVLVLNPNEGTAATLTKEGLPWTITANYPGEKGNQITVSVEVSPTDPNTATVSTIFGTKLVDEQVVKFDALDEFKGNDYITAKEVAEGSSKPAAFTNVSGALTGGATTESKKVEALLNDALENEEYAVVTTAGFEPSSNMNKLVVEAVKRLRENEGRKVRGVISTDASTVYNYEGISTVVNGYTLGDGTNVDVKDATGFFAGISASADAATSLTYFDVEDAISAYPKLDNEKTIKALDAGQIVFTTRPGQRVVIEQDINSLHKFTAEKPQAFSKNRVMRTLDEIATDTENTFERVYLGKVGNNANGRDLFKADRIAYLTGLQNRNIIQAFANTDITVEAGNDVDSIVVNLAVTPVDAMEKLYMTMVVR</sequence>
<dbReference type="InterPro" id="IPR020287">
    <property type="entry name" value="Tail_sheath_C"/>
</dbReference>
<keyword evidence="8" id="KW-1185">Reference proteome</keyword>
<reference evidence="5 8" key="2">
    <citation type="submission" date="2017-05" db="EMBL/GenBank/DDBJ databases">
        <authorList>
            <person name="Lin X.B."/>
            <person name="Stothard P."/>
            <person name="Tasseva G."/>
            <person name="Walter J."/>
        </authorList>
    </citation>
    <scope>NUCLEOTIDE SEQUENCE [LARGE SCALE GENOMIC DNA]</scope>
    <source>
        <strain evidence="5 8">609u</strain>
    </source>
</reference>
<dbReference type="Proteomes" id="UP000216316">
    <property type="component" value="Unassembled WGS sequence"/>
</dbReference>
<gene>
    <name evidence="5" type="ORF">CBF53_03980</name>
    <name evidence="6" type="ORF">CBF70_04060</name>
</gene>
<dbReference type="InterPro" id="IPR035089">
    <property type="entry name" value="Phage_sheath_subtilisin"/>
</dbReference>
<evidence type="ECO:0000259" key="2">
    <source>
        <dbReference type="Pfam" id="PF04984"/>
    </source>
</evidence>
<comment type="caution">
    <text evidence="6">The sequence shown here is derived from an EMBL/GenBank/DDBJ whole genome shotgun (WGS) entry which is preliminary data.</text>
</comment>
<dbReference type="Gene3D" id="2.60.40.4290">
    <property type="match status" value="1"/>
</dbReference>
<comment type="similarity">
    <text evidence="1">Belongs to the myoviridae tail sheath protein family.</text>
</comment>
<dbReference type="Gene3D" id="3.30.1370.220">
    <property type="match status" value="1"/>
</dbReference>
<feature type="domain" description="Tail sheath protein C-terminal" evidence="4">
    <location>
        <begin position="350"/>
        <end position="451"/>
    </location>
</feature>
<accession>A0A256LFU8</accession>
<dbReference type="Proteomes" id="UP000215828">
    <property type="component" value="Unassembled WGS sequence"/>
</dbReference>
<feature type="domain" description="Tail sheath protein subtilisin-like" evidence="2">
    <location>
        <begin position="201"/>
        <end position="343"/>
    </location>
</feature>
<dbReference type="Gene3D" id="3.30.1490.360">
    <property type="match status" value="1"/>
</dbReference>
<dbReference type="InterPro" id="IPR035326">
    <property type="entry name" value="Beta_sandwich_Seath"/>
</dbReference>
<feature type="domain" description="Phage tail sheath protein-like beta-sandwich" evidence="3">
    <location>
        <begin position="91"/>
        <end position="189"/>
    </location>
</feature>
<dbReference type="Gene3D" id="3.30.360.90">
    <property type="match status" value="1"/>
</dbReference>
<evidence type="ECO:0000313" key="7">
    <source>
        <dbReference type="Proteomes" id="UP000215828"/>
    </source>
</evidence>
<evidence type="ECO:0000256" key="1">
    <source>
        <dbReference type="ARBA" id="ARBA00008005"/>
    </source>
</evidence>
<dbReference type="AlphaFoldDB" id="A0A256LFU8"/>
<dbReference type="Pfam" id="PF17482">
    <property type="entry name" value="Phage_sheath_1C"/>
    <property type="match status" value="1"/>
</dbReference>
<evidence type="ECO:0000313" key="5">
    <source>
        <dbReference type="EMBL" id="OYR88444.1"/>
    </source>
</evidence>
<dbReference type="Gene3D" id="3.40.50.11790">
    <property type="match status" value="1"/>
</dbReference>
<dbReference type="Pfam" id="PF17481">
    <property type="entry name" value="Phage_sheath_domII"/>
    <property type="match status" value="1"/>
</dbReference>
<dbReference type="EMBL" id="NGNV01000011">
    <property type="protein sequence ID" value="OYR88444.1"/>
    <property type="molecule type" value="Genomic_DNA"/>
</dbReference>
<dbReference type="EMBL" id="NGNX01000011">
    <property type="protein sequence ID" value="OYR92200.1"/>
    <property type="molecule type" value="Genomic_DNA"/>
</dbReference>